<accession>A0A7L7KWC4</accession>
<feature type="region of interest" description="Disordered" evidence="1">
    <location>
        <begin position="94"/>
        <end position="114"/>
    </location>
</feature>
<dbReference type="Pfam" id="PF07498">
    <property type="entry name" value="Rho_N"/>
    <property type="match status" value="1"/>
</dbReference>
<reference evidence="4 5" key="1">
    <citation type="submission" date="2020-02" db="EMBL/GenBank/DDBJ databases">
        <authorList>
            <person name="Zheng R.K."/>
            <person name="Sun C.M."/>
        </authorList>
    </citation>
    <scope>NUCLEOTIDE SEQUENCE [LARGE SCALE GENOMIC DNA]</scope>
    <source>
        <strain evidence="5">zrk13</strain>
    </source>
</reference>
<gene>
    <name evidence="4" type="ORF">G4Z02_06930</name>
</gene>
<evidence type="ECO:0000256" key="2">
    <source>
        <dbReference type="SAM" id="Phobius"/>
    </source>
</evidence>
<evidence type="ECO:0000313" key="4">
    <source>
        <dbReference type="EMBL" id="QMS86028.1"/>
    </source>
</evidence>
<keyword evidence="5" id="KW-1185">Reference proteome</keyword>
<evidence type="ECO:0000256" key="1">
    <source>
        <dbReference type="SAM" id="MobiDB-lite"/>
    </source>
</evidence>
<evidence type="ECO:0000259" key="3">
    <source>
        <dbReference type="SMART" id="SM00959"/>
    </source>
</evidence>
<dbReference type="AlphaFoldDB" id="A0A7L7KWC4"/>
<feature type="domain" description="Rho termination factor-like N-terminal" evidence="3">
    <location>
        <begin position="113"/>
        <end position="148"/>
    </location>
</feature>
<dbReference type="EMBL" id="CP048914">
    <property type="protein sequence ID" value="QMS86028.1"/>
    <property type="molecule type" value="Genomic_DNA"/>
</dbReference>
<keyword evidence="2" id="KW-1133">Transmembrane helix</keyword>
<dbReference type="Proteomes" id="UP000514720">
    <property type="component" value="Chromosome"/>
</dbReference>
<dbReference type="Gene3D" id="1.10.720.10">
    <property type="match status" value="1"/>
</dbReference>
<sequence length="148" mass="16930">MFAQISSVDIMVYALSFLSLVIGAIFLQKGIVTLVNKEKVEELQEKLNETQMKNLKKKHKEEEKELREAQKTSEEIEDIKKQIKEVEKDIKPVLKEATKPEPKKEVTKEPKDDLSSKTVVQLKELAKEKGLTGYSSMTKAELIDVLKK</sequence>
<keyword evidence="2" id="KW-0812">Transmembrane</keyword>
<evidence type="ECO:0000313" key="5">
    <source>
        <dbReference type="Proteomes" id="UP000514720"/>
    </source>
</evidence>
<dbReference type="SMART" id="SM00959">
    <property type="entry name" value="Rho_N"/>
    <property type="match status" value="1"/>
</dbReference>
<name>A0A7L7KWC4_9MOLU</name>
<keyword evidence="2" id="KW-0472">Membrane</keyword>
<proteinExistence type="predicted"/>
<protein>
    <recommendedName>
        <fullName evidence="3">Rho termination factor-like N-terminal domain-containing protein</fullName>
    </recommendedName>
</protein>
<dbReference type="InterPro" id="IPR011112">
    <property type="entry name" value="Rho-like_N"/>
</dbReference>
<organism evidence="4 5">
    <name type="scientific">Candidatus Xianfuyuplasma coldseepsis</name>
    <dbReference type="NCBI Taxonomy" id="2782163"/>
    <lineage>
        <taxon>Bacteria</taxon>
        <taxon>Bacillati</taxon>
        <taxon>Mycoplasmatota</taxon>
        <taxon>Mollicutes</taxon>
        <taxon>Candidatus Izemoplasmatales</taxon>
        <taxon>Candidatus Izemoplasmataceae</taxon>
        <taxon>Candidatus Xianfuyuplasma</taxon>
    </lineage>
</organism>
<feature type="transmembrane region" description="Helical" evidence="2">
    <location>
        <begin position="6"/>
        <end position="27"/>
    </location>
</feature>
<dbReference type="GO" id="GO:0006353">
    <property type="term" value="P:DNA-templated transcription termination"/>
    <property type="evidence" value="ECO:0007669"/>
    <property type="project" value="InterPro"/>
</dbReference>
<dbReference type="KEGG" id="xcl:G4Z02_06930"/>